<name>A0A1G4IPE4_9SACH</name>
<dbReference type="AlphaFoldDB" id="A0A1G4IPE4"/>
<dbReference type="EMBL" id="LT598462">
    <property type="protein sequence ID" value="SCU78531.1"/>
    <property type="molecule type" value="Genomic_DNA"/>
</dbReference>
<sequence length="236" mass="26762">MVRPFFRSCLAHMGQIRRFASGSSAIKQPVQKSRFDKTMLKPAIAILLFGSVLTSVMDQQKKNAELERRYKLKIGILEDLIERAHQDKTISFDVKEELRLVNKLFDRFERFGQGLDQGNDTALISTVTESQNFPRDEVIQNLNSGPSNAIKDESLQDLFASIMKDVNMEDTTPAEKQPRQSDIKQDIVTDQQALAFEAEQEKKSIKYKAPTDVHVIVEQPGEYSTAAADHQVSKFL</sequence>
<accession>A0A1G4IPE4</accession>
<proteinExistence type="predicted"/>
<organism evidence="1 2">
    <name type="scientific">Lachancea mirantina</name>
    <dbReference type="NCBI Taxonomy" id="1230905"/>
    <lineage>
        <taxon>Eukaryota</taxon>
        <taxon>Fungi</taxon>
        <taxon>Dikarya</taxon>
        <taxon>Ascomycota</taxon>
        <taxon>Saccharomycotina</taxon>
        <taxon>Saccharomycetes</taxon>
        <taxon>Saccharomycetales</taxon>
        <taxon>Saccharomycetaceae</taxon>
        <taxon>Lachancea</taxon>
    </lineage>
</organism>
<keyword evidence="2" id="KW-1185">Reference proteome</keyword>
<evidence type="ECO:0000313" key="1">
    <source>
        <dbReference type="EMBL" id="SCU78531.1"/>
    </source>
</evidence>
<dbReference type="Proteomes" id="UP000191024">
    <property type="component" value="Chromosome A"/>
</dbReference>
<evidence type="ECO:0000313" key="2">
    <source>
        <dbReference type="Proteomes" id="UP000191024"/>
    </source>
</evidence>
<gene>
    <name evidence="1" type="ORF">LAMI_0A04940G</name>
</gene>
<reference evidence="1 2" key="1">
    <citation type="submission" date="2016-03" db="EMBL/GenBank/DDBJ databases">
        <authorList>
            <person name="Devillers H."/>
        </authorList>
    </citation>
    <scope>NUCLEOTIDE SEQUENCE [LARGE SCALE GENOMIC DNA]</scope>
    <source>
        <strain evidence="1">CBS 11717</strain>
    </source>
</reference>
<protein>
    <submittedName>
        <fullName evidence="1">LAMI_0A04940g1_1</fullName>
    </submittedName>
</protein>
<dbReference type="OrthoDB" id="2253354at2759"/>